<dbReference type="FunFam" id="3.30.40.10:FF:000208">
    <property type="entry name" value="Zinc finger protein-related isoform 1"/>
    <property type="match status" value="1"/>
</dbReference>
<dbReference type="EMBL" id="GL377565">
    <property type="protein sequence ID" value="EFJ37890.1"/>
    <property type="molecule type" value="Genomic_DNA"/>
</dbReference>
<dbReference type="SUPFAM" id="SSF161219">
    <property type="entry name" value="CHY zinc finger-like"/>
    <property type="match status" value="1"/>
</dbReference>
<evidence type="ECO:0000256" key="13">
    <source>
        <dbReference type="ARBA" id="ARBA00053847"/>
    </source>
</evidence>
<protein>
    <recommendedName>
        <fullName evidence="22">CHY-type domain-containing protein</fullName>
    </recommendedName>
</protein>
<evidence type="ECO:0000256" key="9">
    <source>
        <dbReference type="ARBA" id="ARBA00022989"/>
    </source>
</evidence>
<dbReference type="FunCoup" id="D8QQZ3">
    <property type="interactions" value="338"/>
</dbReference>
<evidence type="ECO:0000259" key="17">
    <source>
        <dbReference type="PROSITE" id="PS50089"/>
    </source>
</evidence>
<evidence type="ECO:0008006" key="22">
    <source>
        <dbReference type="Google" id="ProtNLM"/>
    </source>
</evidence>
<dbReference type="Gene3D" id="2.20.28.10">
    <property type="match status" value="1"/>
</dbReference>
<feature type="compositionally biased region" description="Polar residues" evidence="16">
    <location>
        <begin position="486"/>
        <end position="497"/>
    </location>
</feature>
<evidence type="ECO:0000256" key="15">
    <source>
        <dbReference type="PROSITE-ProRule" id="PRU00601"/>
    </source>
</evidence>
<dbReference type="InParanoid" id="D8QQZ3"/>
<dbReference type="GO" id="GO:0034756">
    <property type="term" value="P:regulation of iron ion transport"/>
    <property type="evidence" value="ECO:0007669"/>
    <property type="project" value="UniProtKB-ARBA"/>
</dbReference>
<dbReference type="PANTHER" id="PTHR21319">
    <property type="entry name" value="RING FINGER AND CHY ZINC FINGER DOMAIN-CONTAINING PROTEIN 1"/>
    <property type="match status" value="1"/>
</dbReference>
<evidence type="ECO:0000256" key="4">
    <source>
        <dbReference type="ARBA" id="ARBA00022692"/>
    </source>
</evidence>
<dbReference type="CDD" id="cd16464">
    <property type="entry name" value="RING-H2_Pirh2-like"/>
    <property type="match status" value="1"/>
</dbReference>
<dbReference type="GO" id="GO:0098711">
    <property type="term" value="P:iron ion import across plasma membrane"/>
    <property type="evidence" value="ECO:0007669"/>
    <property type="project" value="UniProtKB-ARBA"/>
</dbReference>
<evidence type="ECO:0000256" key="7">
    <source>
        <dbReference type="ARBA" id="ARBA00022786"/>
    </source>
</evidence>
<feature type="region of interest" description="Disordered" evidence="16">
    <location>
        <begin position="486"/>
        <end position="514"/>
    </location>
</feature>
<proteinExistence type="predicted"/>
<dbReference type="Pfam" id="PF05495">
    <property type="entry name" value="zf-CHY"/>
    <property type="match status" value="1"/>
</dbReference>
<evidence type="ECO:0000313" key="21">
    <source>
        <dbReference type="Proteomes" id="UP000001514"/>
    </source>
</evidence>
<dbReference type="HOGENOM" id="CLU_003967_0_0_1"/>
<dbReference type="InterPro" id="IPR039512">
    <property type="entry name" value="RCHY1_zinc-ribbon"/>
</dbReference>
<feature type="domain" description="CTCHY-type" evidence="19">
    <location>
        <begin position="966"/>
        <end position="1030"/>
    </location>
</feature>
<dbReference type="InterPro" id="IPR001841">
    <property type="entry name" value="Znf_RING"/>
</dbReference>
<keyword evidence="6 15" id="KW-0863">Zinc-finger</keyword>
<evidence type="ECO:0000256" key="10">
    <source>
        <dbReference type="ARBA" id="ARBA00023004"/>
    </source>
</evidence>
<evidence type="ECO:0000256" key="14">
    <source>
        <dbReference type="ARBA" id="ARBA00063786"/>
    </source>
</evidence>
<dbReference type="GO" id="GO:0016567">
    <property type="term" value="P:protein ubiquitination"/>
    <property type="evidence" value="ECO:0000318"/>
    <property type="project" value="GO_Central"/>
</dbReference>
<dbReference type="GO" id="GO:0008270">
    <property type="term" value="F:zinc ion binding"/>
    <property type="evidence" value="ECO:0007669"/>
    <property type="project" value="UniProtKB-KW"/>
</dbReference>
<evidence type="ECO:0000256" key="12">
    <source>
        <dbReference type="ARBA" id="ARBA00023242"/>
    </source>
</evidence>
<organism evidence="21">
    <name type="scientific">Selaginella moellendorffii</name>
    <name type="common">Spikemoss</name>
    <dbReference type="NCBI Taxonomy" id="88036"/>
    <lineage>
        <taxon>Eukaryota</taxon>
        <taxon>Viridiplantae</taxon>
        <taxon>Streptophyta</taxon>
        <taxon>Embryophyta</taxon>
        <taxon>Tracheophyta</taxon>
        <taxon>Lycopodiopsida</taxon>
        <taxon>Selaginellales</taxon>
        <taxon>Selaginellaceae</taxon>
        <taxon>Selaginella</taxon>
    </lineage>
</organism>
<keyword evidence="5" id="KW-0479">Metal-binding</keyword>
<comment type="pathway">
    <text evidence="3">Protein modification; protein ubiquitination.</text>
</comment>
<sequence>MASPVIVDLASAVPIVEPAAESEDDVMPPIMQFMYFHKAIRAELEKLHGDALQIAKSSDQEIKGLIRRYQFLRSVYEHHSSAEDEVILPALDLRVKNVAHSYSLEHQVEGNLFEQLFELLNAVLAVKDDGLKESIRNVVCCTEALLTTLVQHLCKEEEQVFPLLVKHFTYDEQAALVWQFLCSIPVNLMELFLPWLASSLSLEDRDQMIACMRRIVPSEHLLQQVIFAWLKGRETSGTKMSSMEQEALQPDDLSGDHQRKFPINKLLLWNDAIKKDMERLAEEAKLLRSASPSTLSSFVDRLRFLVEVCIFHSAAEDKVLSPAVGQRANVEEDNQHLEMVQRLADGILAIGHLEGKADELCIEVEYVIQTIREHYFNPELKLISLAQEHCTIEEQRVLLYRSLRVMPLRMLERVLPWFVEMQSDKETRDMLHHMCLAAPVSDKHLVALFSGWACKGCRQNSDSFKCIYAGEAHECPVKMLELEQVSNEESTSSAGSTRSKRPRDVGDSEGSSTSCKNAVLKQCCVPGLGMKCPNLGISRVPVRKPLSSPKSSSLGCSLFGWGKVDSTSPVEPKPIDHIFQFHKAIRKDMEYLDLESAKLDSCDETFLRQFTGRFHFLWGLYKAHSNAEDDIVFPALEEKEALHNVSHSYSLDHKQEQHLFEEIARFLEELSRLYIPDCLLEKSDINAIREKRGDLAQKLQGMCKSVRCSLDHHVAREELELWPLFDRHFTFEEQDRIVGRIVGTTGAEVLQSMIPWVTAALTDGEQTGMMESWRQATKNTMFDKWLSAWWGDSSLKSSPSSPPATRDPSTPPSGSSESLQLFKPGWQYIFRMNQKELEAAIRKVSSDSSLDPRRKAYLIQNLMTSRWIAAQQHSLQETDTSGDIPGRSRSYHDPVKGIYGCEHYKRNCKIRAACCGSLFVCRFCHDRASDHPMNRYSCGEMLCMQCLEVQPVAESCHNPECSGFRMARYYCNICKFFDDDTRDIYHCPFCNLCRKGKGLGIDYFHCMTCNACMHVSLKDHKCREKGLESNCPICHDFLFTSSSPVKALPCNHFMHSDCFQAYSCCHYTCPVCCKSLGDMAVYFGMLDALLAAEQLPEEYQGRVQDILCNDCEQKGTAPFHWLYHKCQKCGSYNTRTIYDGGSHR</sequence>
<comment type="subunit">
    <text evidence="14">Binds zinc and iron ions.</text>
</comment>
<keyword evidence="4" id="KW-0812">Transmembrane</keyword>
<dbReference type="GO" id="GO:0006511">
    <property type="term" value="P:ubiquitin-dependent protein catabolic process"/>
    <property type="evidence" value="ECO:0000318"/>
    <property type="project" value="GO_Central"/>
</dbReference>
<gene>
    <name evidence="20" type="ORF">SELMODRAFT_75561</name>
</gene>
<dbReference type="KEGG" id="smo:SELMODRAFT_75561"/>
<dbReference type="InterPro" id="IPR012312">
    <property type="entry name" value="Hemerythrin-like"/>
</dbReference>
<dbReference type="Gene3D" id="1.20.120.520">
    <property type="entry name" value="nmb1532 protein domain like"/>
    <property type="match status" value="3"/>
</dbReference>
<dbReference type="GO" id="GO:0016020">
    <property type="term" value="C:membrane"/>
    <property type="evidence" value="ECO:0007669"/>
    <property type="project" value="UniProtKB-SubCell"/>
</dbReference>
<keyword evidence="9" id="KW-1133">Transmembrane helix</keyword>
<keyword evidence="11" id="KW-0472">Membrane</keyword>
<accession>D8QQZ3</accession>
<dbReference type="InterPro" id="IPR017921">
    <property type="entry name" value="Znf_CTCHY"/>
</dbReference>
<dbReference type="SUPFAM" id="SSF57850">
    <property type="entry name" value="RING/U-box"/>
    <property type="match status" value="1"/>
</dbReference>
<dbReference type="FunFam" id="1.20.120.520:FF:000009">
    <property type="entry name" value="Zinc finger protein BRUTUS"/>
    <property type="match status" value="1"/>
</dbReference>
<dbReference type="PROSITE" id="PS50089">
    <property type="entry name" value="ZF_RING_2"/>
    <property type="match status" value="1"/>
</dbReference>
<dbReference type="InterPro" id="IPR013083">
    <property type="entry name" value="Znf_RING/FYVE/PHD"/>
</dbReference>
<evidence type="ECO:0000259" key="19">
    <source>
        <dbReference type="PROSITE" id="PS51270"/>
    </source>
</evidence>
<dbReference type="Pfam" id="PF14599">
    <property type="entry name" value="zinc_ribbon_6"/>
    <property type="match status" value="1"/>
</dbReference>
<dbReference type="GO" id="GO:0061630">
    <property type="term" value="F:ubiquitin protein ligase activity"/>
    <property type="evidence" value="ECO:0000318"/>
    <property type="project" value="GO_Central"/>
</dbReference>
<comment type="function">
    <text evidence="13">Probable E3 ubiquitin-protein ligase that may regulate the response to iron deficiency and thus contributes to iron homeostasis.</text>
</comment>
<dbReference type="GO" id="GO:0005634">
    <property type="term" value="C:nucleus"/>
    <property type="evidence" value="ECO:0000318"/>
    <property type="project" value="GO_Central"/>
</dbReference>
<keyword evidence="7" id="KW-0833">Ubl conjugation pathway</keyword>
<evidence type="ECO:0000256" key="11">
    <source>
        <dbReference type="ARBA" id="ARBA00023136"/>
    </source>
</evidence>
<dbReference type="STRING" id="88036.D8QQZ3"/>
<dbReference type="PROSITE" id="PS51270">
    <property type="entry name" value="ZF_CTCHY"/>
    <property type="match status" value="1"/>
</dbReference>
<dbReference type="InterPro" id="IPR037275">
    <property type="entry name" value="Znf_CTCHY_sf"/>
</dbReference>
<dbReference type="SUPFAM" id="SSF161245">
    <property type="entry name" value="Zinc hairpin stack"/>
    <property type="match status" value="1"/>
</dbReference>
<dbReference type="OMA" id="CKARNQG"/>
<feature type="domain" description="RING-type" evidence="17">
    <location>
        <begin position="1031"/>
        <end position="1072"/>
    </location>
</feature>
<comment type="subcellular location">
    <subcellularLocation>
        <location evidence="2">Membrane</location>
        <topology evidence="2">Single-pass membrane protein</topology>
    </subcellularLocation>
    <subcellularLocation>
        <location evidence="1">Nucleus</location>
    </subcellularLocation>
</comment>
<dbReference type="SMART" id="SM00184">
    <property type="entry name" value="RING"/>
    <property type="match status" value="1"/>
</dbReference>
<dbReference type="CDD" id="cd12108">
    <property type="entry name" value="Hr-like"/>
    <property type="match status" value="2"/>
</dbReference>
<evidence type="ECO:0000256" key="8">
    <source>
        <dbReference type="ARBA" id="ARBA00022833"/>
    </source>
</evidence>
<dbReference type="Pfam" id="PF01814">
    <property type="entry name" value="Hemerythrin"/>
    <property type="match status" value="2"/>
</dbReference>
<feature type="domain" description="CHY-type" evidence="18">
    <location>
        <begin position="894"/>
        <end position="963"/>
    </location>
</feature>
<dbReference type="eggNOG" id="KOG1940">
    <property type="taxonomic scope" value="Eukaryota"/>
</dbReference>
<evidence type="ECO:0000256" key="6">
    <source>
        <dbReference type="ARBA" id="ARBA00022771"/>
    </source>
</evidence>
<evidence type="ECO:0000256" key="5">
    <source>
        <dbReference type="ARBA" id="ARBA00022723"/>
    </source>
</evidence>
<dbReference type="Gramene" id="EFJ37890">
    <property type="protein sequence ID" value="EFJ37890"/>
    <property type="gene ID" value="SELMODRAFT_75561"/>
</dbReference>
<evidence type="ECO:0000313" key="20">
    <source>
        <dbReference type="EMBL" id="EFJ37890.1"/>
    </source>
</evidence>
<dbReference type="Gene3D" id="3.30.40.10">
    <property type="entry name" value="Zinc/RING finger domain, C3HC4 (zinc finger)"/>
    <property type="match status" value="1"/>
</dbReference>
<evidence type="ECO:0000256" key="1">
    <source>
        <dbReference type="ARBA" id="ARBA00004123"/>
    </source>
</evidence>
<dbReference type="AlphaFoldDB" id="D8QQZ3"/>
<evidence type="ECO:0000256" key="3">
    <source>
        <dbReference type="ARBA" id="ARBA00004906"/>
    </source>
</evidence>
<evidence type="ECO:0000259" key="18">
    <source>
        <dbReference type="PROSITE" id="PS51266"/>
    </source>
</evidence>
<reference evidence="20 21" key="1">
    <citation type="journal article" date="2011" name="Science">
        <title>The Selaginella genome identifies genetic changes associated with the evolution of vascular plants.</title>
        <authorList>
            <person name="Banks J.A."/>
            <person name="Nishiyama T."/>
            <person name="Hasebe M."/>
            <person name="Bowman J.L."/>
            <person name="Gribskov M."/>
            <person name="dePamphilis C."/>
            <person name="Albert V.A."/>
            <person name="Aono N."/>
            <person name="Aoyama T."/>
            <person name="Ambrose B.A."/>
            <person name="Ashton N.W."/>
            <person name="Axtell M.J."/>
            <person name="Barker E."/>
            <person name="Barker M.S."/>
            <person name="Bennetzen J.L."/>
            <person name="Bonawitz N.D."/>
            <person name="Chapple C."/>
            <person name="Cheng C."/>
            <person name="Correa L.G."/>
            <person name="Dacre M."/>
            <person name="DeBarry J."/>
            <person name="Dreyer I."/>
            <person name="Elias M."/>
            <person name="Engstrom E.M."/>
            <person name="Estelle M."/>
            <person name="Feng L."/>
            <person name="Finet C."/>
            <person name="Floyd S.K."/>
            <person name="Frommer W.B."/>
            <person name="Fujita T."/>
            <person name="Gramzow L."/>
            <person name="Gutensohn M."/>
            <person name="Harholt J."/>
            <person name="Hattori M."/>
            <person name="Heyl A."/>
            <person name="Hirai T."/>
            <person name="Hiwatashi Y."/>
            <person name="Ishikawa M."/>
            <person name="Iwata M."/>
            <person name="Karol K.G."/>
            <person name="Koehler B."/>
            <person name="Kolukisaoglu U."/>
            <person name="Kubo M."/>
            <person name="Kurata T."/>
            <person name="Lalonde S."/>
            <person name="Li K."/>
            <person name="Li Y."/>
            <person name="Litt A."/>
            <person name="Lyons E."/>
            <person name="Manning G."/>
            <person name="Maruyama T."/>
            <person name="Michael T.P."/>
            <person name="Mikami K."/>
            <person name="Miyazaki S."/>
            <person name="Morinaga S."/>
            <person name="Murata T."/>
            <person name="Mueller-Roeber B."/>
            <person name="Nelson D.R."/>
            <person name="Obara M."/>
            <person name="Oguri Y."/>
            <person name="Olmstead R.G."/>
            <person name="Onodera N."/>
            <person name="Petersen B.L."/>
            <person name="Pils B."/>
            <person name="Prigge M."/>
            <person name="Rensing S.A."/>
            <person name="Riano-Pachon D.M."/>
            <person name="Roberts A.W."/>
            <person name="Sato Y."/>
            <person name="Scheller H.V."/>
            <person name="Schulz B."/>
            <person name="Schulz C."/>
            <person name="Shakirov E.V."/>
            <person name="Shibagaki N."/>
            <person name="Shinohara N."/>
            <person name="Shippen D.E."/>
            <person name="Soerensen I."/>
            <person name="Sotooka R."/>
            <person name="Sugimoto N."/>
            <person name="Sugita M."/>
            <person name="Sumikawa N."/>
            <person name="Tanurdzic M."/>
            <person name="Theissen G."/>
            <person name="Ulvskov P."/>
            <person name="Wakazuki S."/>
            <person name="Weng J.K."/>
            <person name="Willats W.W."/>
            <person name="Wipf D."/>
            <person name="Wolf P.G."/>
            <person name="Yang L."/>
            <person name="Zimmer A.D."/>
            <person name="Zhu Q."/>
            <person name="Mitros T."/>
            <person name="Hellsten U."/>
            <person name="Loque D."/>
            <person name="Otillar R."/>
            <person name="Salamov A."/>
            <person name="Schmutz J."/>
            <person name="Shapiro H."/>
            <person name="Lindquist E."/>
            <person name="Lucas S."/>
            <person name="Rokhsar D."/>
            <person name="Grigoriev I.V."/>
        </authorList>
    </citation>
    <scope>NUCLEOTIDE SEQUENCE [LARGE SCALE GENOMIC DNA]</scope>
</reference>
<evidence type="ECO:0000256" key="16">
    <source>
        <dbReference type="SAM" id="MobiDB-lite"/>
    </source>
</evidence>
<keyword evidence="12" id="KW-0539">Nucleus</keyword>
<dbReference type="InterPro" id="IPR037274">
    <property type="entry name" value="Znf_CHY_sf"/>
</dbReference>
<evidence type="ECO:0000256" key="2">
    <source>
        <dbReference type="ARBA" id="ARBA00004167"/>
    </source>
</evidence>
<name>D8QQZ3_SELML</name>
<dbReference type="PROSITE" id="PS51266">
    <property type="entry name" value="ZF_CHY"/>
    <property type="match status" value="1"/>
</dbReference>
<keyword evidence="10" id="KW-0408">Iron</keyword>
<dbReference type="InterPro" id="IPR008913">
    <property type="entry name" value="Znf_CHY"/>
</dbReference>
<dbReference type="PANTHER" id="PTHR21319:SF0">
    <property type="entry name" value="AND RING FINGER DOMAIN PROTEIN, PUTATIVE (AFU_ORTHOLOGUE AFUA_1G08900)-RELATED"/>
    <property type="match status" value="1"/>
</dbReference>
<dbReference type="Proteomes" id="UP000001514">
    <property type="component" value="Unassembled WGS sequence"/>
</dbReference>
<keyword evidence="8" id="KW-0862">Zinc</keyword>
<feature type="region of interest" description="Disordered" evidence="16">
    <location>
        <begin position="796"/>
        <end position="819"/>
    </location>
</feature>
<keyword evidence="21" id="KW-1185">Reference proteome</keyword>